<keyword evidence="2" id="KW-0812">Transmembrane</keyword>
<evidence type="ECO:0000313" key="4">
    <source>
        <dbReference type="Proteomes" id="UP000626982"/>
    </source>
</evidence>
<protein>
    <submittedName>
        <fullName evidence="3">Uncharacterized protein</fullName>
    </submittedName>
</protein>
<keyword evidence="2" id="KW-1133">Transmembrane helix</keyword>
<gene>
    <name evidence="3" type="ORF">GCM10010968_16870</name>
</gene>
<evidence type="ECO:0000313" key="3">
    <source>
        <dbReference type="EMBL" id="GGN84723.1"/>
    </source>
</evidence>
<proteinExistence type="predicted"/>
<evidence type="ECO:0000256" key="1">
    <source>
        <dbReference type="SAM" id="MobiDB-lite"/>
    </source>
</evidence>
<reference evidence="4" key="1">
    <citation type="journal article" date="2019" name="Int. J. Syst. Evol. Microbiol.">
        <title>The Global Catalogue of Microorganisms (GCM) 10K type strain sequencing project: providing services to taxonomists for standard genome sequencing and annotation.</title>
        <authorList>
            <consortium name="The Broad Institute Genomics Platform"/>
            <consortium name="The Broad Institute Genome Sequencing Center for Infectious Disease"/>
            <person name="Wu L."/>
            <person name="Ma J."/>
        </authorList>
    </citation>
    <scope>NUCLEOTIDE SEQUENCE [LARGE SCALE GENOMIC DNA]</scope>
    <source>
        <strain evidence="4">CGMCC 1.6960</strain>
    </source>
</reference>
<dbReference type="EMBL" id="BMLM01000001">
    <property type="protein sequence ID" value="GGN84723.1"/>
    <property type="molecule type" value="Genomic_DNA"/>
</dbReference>
<keyword evidence="2" id="KW-0472">Membrane</keyword>
<comment type="caution">
    <text evidence="3">The sequence shown here is derived from an EMBL/GenBank/DDBJ whole genome shotgun (WGS) entry which is preliminary data.</text>
</comment>
<feature type="region of interest" description="Disordered" evidence="1">
    <location>
        <begin position="1"/>
        <end position="30"/>
    </location>
</feature>
<dbReference type="Proteomes" id="UP000626982">
    <property type="component" value="Unassembled WGS sequence"/>
</dbReference>
<accession>A0ABQ2KJ50</accession>
<organism evidence="3 4">
    <name type="scientific">Agrococcus terreus</name>
    <dbReference type="NCBI Taxonomy" id="574649"/>
    <lineage>
        <taxon>Bacteria</taxon>
        <taxon>Bacillati</taxon>
        <taxon>Actinomycetota</taxon>
        <taxon>Actinomycetes</taxon>
        <taxon>Micrococcales</taxon>
        <taxon>Microbacteriaceae</taxon>
        <taxon>Agrococcus</taxon>
    </lineage>
</organism>
<keyword evidence="4" id="KW-1185">Reference proteome</keyword>
<name>A0ABQ2KJ50_9MICO</name>
<evidence type="ECO:0000256" key="2">
    <source>
        <dbReference type="SAM" id="Phobius"/>
    </source>
</evidence>
<feature type="transmembrane region" description="Helical" evidence="2">
    <location>
        <begin position="35"/>
        <end position="60"/>
    </location>
</feature>
<sequence length="63" mass="6636">MHPTEELAMPHRTKPAAAARPPRDPQSFTPGDRRALTILISIGGAIVLGLLGLFVAVIVLPAL</sequence>